<evidence type="ECO:0000259" key="1">
    <source>
        <dbReference type="PROSITE" id="PS50042"/>
    </source>
</evidence>
<reference evidence="2" key="2">
    <citation type="submission" date="2020-11" db="EMBL/GenBank/DDBJ databases">
        <authorList>
            <person name="McCartney M.A."/>
            <person name="Auch B."/>
            <person name="Kono T."/>
            <person name="Mallez S."/>
            <person name="Becker A."/>
            <person name="Gohl D.M."/>
            <person name="Silverstein K.A.T."/>
            <person name="Koren S."/>
            <person name="Bechman K.B."/>
            <person name="Herman A."/>
            <person name="Abrahante J.E."/>
            <person name="Garbe J."/>
        </authorList>
    </citation>
    <scope>NUCLEOTIDE SEQUENCE</scope>
    <source>
        <strain evidence="2">Duluth1</strain>
        <tissue evidence="2">Whole animal</tissue>
    </source>
</reference>
<dbReference type="PANTHER" id="PTHR23011">
    <property type="entry name" value="CYCLIC NUCLEOTIDE-BINDING DOMAIN CONTAINING PROTEIN"/>
    <property type="match status" value="1"/>
</dbReference>
<dbReference type="InterPro" id="IPR000595">
    <property type="entry name" value="cNMP-bd_dom"/>
</dbReference>
<dbReference type="InterPro" id="IPR018490">
    <property type="entry name" value="cNMP-bd_dom_sf"/>
</dbReference>
<proteinExistence type="predicted"/>
<dbReference type="PROSITE" id="PS50042">
    <property type="entry name" value="CNMP_BINDING_3"/>
    <property type="match status" value="2"/>
</dbReference>
<accession>A0A9D4G095</accession>
<name>A0A9D4G095_DREPO</name>
<evidence type="ECO:0000313" key="2">
    <source>
        <dbReference type="EMBL" id="KAH3807747.1"/>
    </source>
</evidence>
<dbReference type="InterPro" id="IPR014710">
    <property type="entry name" value="RmlC-like_jellyroll"/>
</dbReference>
<protein>
    <recommendedName>
        <fullName evidence="1">Cyclic nucleotide-binding domain-containing protein</fullName>
    </recommendedName>
</protein>
<dbReference type="Proteomes" id="UP000828390">
    <property type="component" value="Unassembled WGS sequence"/>
</dbReference>
<organism evidence="2 3">
    <name type="scientific">Dreissena polymorpha</name>
    <name type="common">Zebra mussel</name>
    <name type="synonym">Mytilus polymorpha</name>
    <dbReference type="NCBI Taxonomy" id="45954"/>
    <lineage>
        <taxon>Eukaryota</taxon>
        <taxon>Metazoa</taxon>
        <taxon>Spiralia</taxon>
        <taxon>Lophotrochozoa</taxon>
        <taxon>Mollusca</taxon>
        <taxon>Bivalvia</taxon>
        <taxon>Autobranchia</taxon>
        <taxon>Heteroconchia</taxon>
        <taxon>Euheterodonta</taxon>
        <taxon>Imparidentia</taxon>
        <taxon>Neoheterodontei</taxon>
        <taxon>Myida</taxon>
        <taxon>Dreissenoidea</taxon>
        <taxon>Dreissenidae</taxon>
        <taxon>Dreissena</taxon>
    </lineage>
</organism>
<comment type="caution">
    <text evidence="2">The sequence shown here is derived from an EMBL/GenBank/DDBJ whole genome shotgun (WGS) entry which is preliminary data.</text>
</comment>
<sequence length="385" mass="44681">MALLKVDCIRTATVVADMDTDLVVIDRNLYNRSVRDVLEKEFEQKVNFVEKNVLFHGWPVKQQKLLTVALKKETAKFGSYIIRQGAPTEHMFFLLSGEIEITCDQSLFRSQYEDIWREMEALLPGLLPRSSGHCESPHEMMRRKKSQHKIIQMCLLGGNEIVGATSVVLGLPNSLDNAMITRESEILVLSKNNYDRLFNKKFAQKTLANLRERLTMRIYLYIHRCDTLHQAIGTPFLKYLIFLLQDDNAVEELRRTKRRELEEKRGLRTQTYEETEKYDSKEALQMANMLKLLNINPKDRGQGRLPSVESSQRVINEIEEGLRSWVERSRGDSSNLETRFEVQPRPRLMTFHGPGQLKTTSVSQDFLKPDLKNAMSMRRSRTPTD</sequence>
<keyword evidence="3" id="KW-1185">Reference proteome</keyword>
<feature type="domain" description="Cyclic nucleotide-binding" evidence="1">
    <location>
        <begin position="1"/>
        <end position="51"/>
    </location>
</feature>
<dbReference type="PANTHER" id="PTHR23011:SF28">
    <property type="entry name" value="CYCLIC NUCLEOTIDE-BINDING DOMAIN CONTAINING PROTEIN"/>
    <property type="match status" value="1"/>
</dbReference>
<dbReference type="SUPFAM" id="SSF51206">
    <property type="entry name" value="cAMP-binding domain-like"/>
    <property type="match status" value="1"/>
</dbReference>
<dbReference type="Gene3D" id="2.60.120.10">
    <property type="entry name" value="Jelly Rolls"/>
    <property type="match status" value="1"/>
</dbReference>
<dbReference type="AlphaFoldDB" id="A0A9D4G095"/>
<gene>
    <name evidence="2" type="ORF">DPMN_136095</name>
</gene>
<dbReference type="EMBL" id="JAIWYP010000006">
    <property type="protein sequence ID" value="KAH3807747.1"/>
    <property type="molecule type" value="Genomic_DNA"/>
</dbReference>
<dbReference type="CDD" id="cd00038">
    <property type="entry name" value="CAP_ED"/>
    <property type="match status" value="1"/>
</dbReference>
<reference evidence="2" key="1">
    <citation type="journal article" date="2019" name="bioRxiv">
        <title>The Genome of the Zebra Mussel, Dreissena polymorpha: A Resource for Invasive Species Research.</title>
        <authorList>
            <person name="McCartney M.A."/>
            <person name="Auch B."/>
            <person name="Kono T."/>
            <person name="Mallez S."/>
            <person name="Zhang Y."/>
            <person name="Obille A."/>
            <person name="Becker A."/>
            <person name="Abrahante J.E."/>
            <person name="Garbe J."/>
            <person name="Badalamenti J.P."/>
            <person name="Herman A."/>
            <person name="Mangelson H."/>
            <person name="Liachko I."/>
            <person name="Sullivan S."/>
            <person name="Sone E.D."/>
            <person name="Koren S."/>
            <person name="Silverstein K.A.T."/>
            <person name="Beckman K.B."/>
            <person name="Gohl D.M."/>
        </authorList>
    </citation>
    <scope>NUCLEOTIDE SEQUENCE</scope>
    <source>
        <strain evidence="2">Duluth1</strain>
        <tissue evidence="2">Whole animal</tissue>
    </source>
</reference>
<feature type="domain" description="Cyclic nucleotide-binding" evidence="1">
    <location>
        <begin position="54"/>
        <end position="131"/>
    </location>
</feature>
<evidence type="ECO:0000313" key="3">
    <source>
        <dbReference type="Proteomes" id="UP000828390"/>
    </source>
</evidence>